<dbReference type="Proteomes" id="UP000324800">
    <property type="component" value="Unassembled WGS sequence"/>
</dbReference>
<reference evidence="1 2" key="1">
    <citation type="submission" date="2019-03" db="EMBL/GenBank/DDBJ databases">
        <title>Single cell metagenomics reveals metabolic interactions within the superorganism composed of flagellate Streblomastix strix and complex community of Bacteroidetes bacteria on its surface.</title>
        <authorList>
            <person name="Treitli S.C."/>
            <person name="Kolisko M."/>
            <person name="Husnik F."/>
            <person name="Keeling P."/>
            <person name="Hampl V."/>
        </authorList>
    </citation>
    <scope>NUCLEOTIDE SEQUENCE [LARGE SCALE GENOMIC DNA]</scope>
    <source>
        <strain evidence="1">ST1C</strain>
    </source>
</reference>
<proteinExistence type="predicted"/>
<comment type="caution">
    <text evidence="1">The sequence shown here is derived from an EMBL/GenBank/DDBJ whole genome shotgun (WGS) entry which is preliminary data.</text>
</comment>
<feature type="non-terminal residue" evidence="1">
    <location>
        <position position="1"/>
    </location>
</feature>
<dbReference type="AlphaFoldDB" id="A0A5J4UHE2"/>
<evidence type="ECO:0000313" key="2">
    <source>
        <dbReference type="Proteomes" id="UP000324800"/>
    </source>
</evidence>
<organism evidence="1 2">
    <name type="scientific">Streblomastix strix</name>
    <dbReference type="NCBI Taxonomy" id="222440"/>
    <lineage>
        <taxon>Eukaryota</taxon>
        <taxon>Metamonada</taxon>
        <taxon>Preaxostyla</taxon>
        <taxon>Oxymonadida</taxon>
        <taxon>Streblomastigidae</taxon>
        <taxon>Streblomastix</taxon>
    </lineage>
</organism>
<accession>A0A5J4UHE2</accession>
<dbReference type="EMBL" id="SNRW01016216">
    <property type="protein sequence ID" value="KAA6369593.1"/>
    <property type="molecule type" value="Genomic_DNA"/>
</dbReference>
<gene>
    <name evidence="1" type="ORF">EZS28_034879</name>
</gene>
<evidence type="ECO:0000313" key="1">
    <source>
        <dbReference type="EMBL" id="KAA6369593.1"/>
    </source>
</evidence>
<protein>
    <submittedName>
        <fullName evidence="1">Uncharacterized protein</fullName>
    </submittedName>
</protein>
<name>A0A5J4UHE2_9EUKA</name>
<sequence length="74" mass="7709">QARRERSDARLEPESSSNAVLIAEAAVLEVQLTIGSKGGTGLGLIILGCAEEGHIESRHAKLLAGTVCKAEAVR</sequence>